<accession>A0A182UBP5</accession>
<dbReference type="EnsemblMetazoa" id="AMEC017503-RA">
    <property type="protein sequence ID" value="AMEC017503-PA"/>
    <property type="gene ID" value="AMEC017503"/>
</dbReference>
<reference evidence="2" key="1">
    <citation type="submission" date="2014-01" db="EMBL/GenBank/DDBJ databases">
        <title>The Genome Sequence of Anopheles melas CM1001059_A (V2).</title>
        <authorList>
            <consortium name="The Broad Institute Genomics Platform"/>
            <person name="Neafsey D.E."/>
            <person name="Besansky N."/>
            <person name="Howell P."/>
            <person name="Walton C."/>
            <person name="Young S.K."/>
            <person name="Zeng Q."/>
            <person name="Gargeya S."/>
            <person name="Fitzgerald M."/>
            <person name="Haas B."/>
            <person name="Abouelleil A."/>
            <person name="Allen A.W."/>
            <person name="Alvarado L."/>
            <person name="Arachchi H.M."/>
            <person name="Berlin A.M."/>
            <person name="Chapman S.B."/>
            <person name="Gainer-Dewar J."/>
            <person name="Goldberg J."/>
            <person name="Griggs A."/>
            <person name="Gujja S."/>
            <person name="Hansen M."/>
            <person name="Howarth C."/>
            <person name="Imamovic A."/>
            <person name="Ireland A."/>
            <person name="Larimer J."/>
            <person name="McCowan C."/>
            <person name="Murphy C."/>
            <person name="Pearson M."/>
            <person name="Poon T.W."/>
            <person name="Priest M."/>
            <person name="Roberts A."/>
            <person name="Saif S."/>
            <person name="Shea T."/>
            <person name="Sisk P."/>
            <person name="Sykes S."/>
            <person name="Wortman J."/>
            <person name="Nusbaum C."/>
            <person name="Birren B."/>
        </authorList>
    </citation>
    <scope>NUCLEOTIDE SEQUENCE [LARGE SCALE GENOMIC DNA]</scope>
    <source>
        <strain evidence="2">CM1001059</strain>
    </source>
</reference>
<dbReference type="VEuPathDB" id="VectorBase:AMEC017503"/>
<evidence type="ECO:0000313" key="2">
    <source>
        <dbReference type="Proteomes" id="UP000075902"/>
    </source>
</evidence>
<reference evidence="1" key="2">
    <citation type="submission" date="2020-05" db="UniProtKB">
        <authorList>
            <consortium name="EnsemblMetazoa"/>
        </authorList>
    </citation>
    <scope>IDENTIFICATION</scope>
    <source>
        <strain evidence="1">CM1001059</strain>
    </source>
</reference>
<keyword evidence="2" id="KW-1185">Reference proteome</keyword>
<proteinExistence type="predicted"/>
<organism evidence="1 2">
    <name type="scientific">Anopheles melas</name>
    <dbReference type="NCBI Taxonomy" id="34690"/>
    <lineage>
        <taxon>Eukaryota</taxon>
        <taxon>Metazoa</taxon>
        <taxon>Ecdysozoa</taxon>
        <taxon>Arthropoda</taxon>
        <taxon>Hexapoda</taxon>
        <taxon>Insecta</taxon>
        <taxon>Pterygota</taxon>
        <taxon>Neoptera</taxon>
        <taxon>Endopterygota</taxon>
        <taxon>Diptera</taxon>
        <taxon>Nematocera</taxon>
        <taxon>Culicoidea</taxon>
        <taxon>Culicidae</taxon>
        <taxon>Anophelinae</taxon>
        <taxon>Anopheles</taxon>
    </lineage>
</organism>
<sequence>MTLSDDSSNELFSIGCWSSAFEAAFRKNGIASVIERTIALATPLSGTTVSACFRSSGAVGSAFRCSLATSDGWGLTVPFGITSRNSSTSPLRTRPFRPVAGTFDRLSNCSTTSPTFTYHSFTVTSRMPSPMSDR</sequence>
<protein>
    <submittedName>
        <fullName evidence="1">Uncharacterized protein</fullName>
    </submittedName>
</protein>
<name>A0A182UBP5_9DIPT</name>
<dbReference type="AlphaFoldDB" id="A0A182UBP5"/>
<dbReference type="Proteomes" id="UP000075902">
    <property type="component" value="Unassembled WGS sequence"/>
</dbReference>
<evidence type="ECO:0000313" key="1">
    <source>
        <dbReference type="EnsemblMetazoa" id="AMEC017503-PA"/>
    </source>
</evidence>